<dbReference type="PATRIC" id="fig|1111454.3.peg.645"/>
<evidence type="ECO:0000259" key="8">
    <source>
        <dbReference type="PROSITE" id="PS50109"/>
    </source>
</evidence>
<keyword evidence="10" id="KW-1185">Reference proteome</keyword>
<evidence type="ECO:0000256" key="7">
    <source>
        <dbReference type="ARBA" id="ARBA00023012"/>
    </source>
</evidence>
<gene>
    <name evidence="9" type="ORF">HMPREF1250_0531</name>
</gene>
<reference evidence="9 10" key="1">
    <citation type="submission" date="2013-09" db="EMBL/GenBank/DDBJ databases">
        <authorList>
            <person name="Durkin A.S."/>
            <person name="Haft D.R."/>
            <person name="McCorrison J."/>
            <person name="Torralba M."/>
            <person name="Gillis M."/>
            <person name="Haft D.H."/>
            <person name="Methe B."/>
            <person name="Sutton G."/>
            <person name="Nelson K.E."/>
        </authorList>
    </citation>
    <scope>NUCLEOTIDE SEQUENCE [LARGE SCALE GENOMIC DNA]</scope>
    <source>
        <strain evidence="9 10">BV3C16-1</strain>
    </source>
</reference>
<feature type="domain" description="Histidine kinase" evidence="8">
    <location>
        <begin position="1"/>
        <end position="185"/>
    </location>
</feature>
<dbReference type="OrthoDB" id="9806130at2"/>
<comment type="subcellular location">
    <subcellularLocation>
        <location evidence="2">Membrane</location>
    </subcellularLocation>
</comment>
<organism evidence="9 10">
    <name type="scientific">Megasphaera vaginalis</name>
    <name type="common">ex Srinivasan et al. 2021</name>
    <dbReference type="NCBI Taxonomy" id="1111454"/>
    <lineage>
        <taxon>Bacteria</taxon>
        <taxon>Bacillati</taxon>
        <taxon>Bacillota</taxon>
        <taxon>Negativicutes</taxon>
        <taxon>Veillonellales</taxon>
        <taxon>Veillonellaceae</taxon>
        <taxon>Megasphaera</taxon>
    </lineage>
</organism>
<sequence length="189" mass="20406">MQTIRRKADDMDRMLDQLFMFSKLDLPTFGTELQPLALSQVVTGLLEANEAEWRQKGAVIETVLDPTARIDGDAALLERILTNLIANSINYKTADTVHIVITTAVTDAAATLSVTDDGPGVAVEDLPKLSALFFRTNRARSDVAKGSGLGLSIVTKAAAKMRGRTQFAAVQPHGLAVSITFPQKEAVRK</sequence>
<dbReference type="GO" id="GO:0004721">
    <property type="term" value="F:phosphoprotein phosphatase activity"/>
    <property type="evidence" value="ECO:0007669"/>
    <property type="project" value="TreeGrafter"/>
</dbReference>
<evidence type="ECO:0000313" key="9">
    <source>
        <dbReference type="EMBL" id="ERT61492.1"/>
    </source>
</evidence>
<dbReference type="STRING" id="1111454.HMPREF1250_0531"/>
<dbReference type="InterPro" id="IPR005467">
    <property type="entry name" value="His_kinase_dom"/>
</dbReference>
<dbReference type="InterPro" id="IPR050351">
    <property type="entry name" value="BphY/WalK/GraS-like"/>
</dbReference>
<comment type="caution">
    <text evidence="9">The sequence shown here is derived from an EMBL/GenBank/DDBJ whole genome shotgun (WGS) entry which is preliminary data.</text>
</comment>
<dbReference type="Pfam" id="PF02518">
    <property type="entry name" value="HATPase_c"/>
    <property type="match status" value="1"/>
</dbReference>
<accession>U7UPW5</accession>
<name>U7UPW5_9FIRM</name>
<dbReference type="SMART" id="SM00387">
    <property type="entry name" value="HATPase_c"/>
    <property type="match status" value="1"/>
</dbReference>
<dbReference type="GO" id="GO:0005886">
    <property type="term" value="C:plasma membrane"/>
    <property type="evidence" value="ECO:0007669"/>
    <property type="project" value="TreeGrafter"/>
</dbReference>
<dbReference type="EMBL" id="AWXA01000009">
    <property type="protein sequence ID" value="ERT61492.1"/>
    <property type="molecule type" value="Genomic_DNA"/>
</dbReference>
<protein>
    <recommendedName>
        <fullName evidence="3">histidine kinase</fullName>
        <ecNumber evidence="3">2.7.13.3</ecNumber>
    </recommendedName>
</protein>
<dbReference type="PROSITE" id="PS50109">
    <property type="entry name" value="HIS_KIN"/>
    <property type="match status" value="1"/>
</dbReference>
<dbReference type="AlphaFoldDB" id="U7UPW5"/>
<dbReference type="eggNOG" id="COG2205">
    <property type="taxonomic scope" value="Bacteria"/>
</dbReference>
<dbReference type="EC" id="2.7.13.3" evidence="3"/>
<dbReference type="InterPro" id="IPR036890">
    <property type="entry name" value="HATPase_C_sf"/>
</dbReference>
<keyword evidence="7" id="KW-0902">Two-component regulatory system</keyword>
<dbReference type="PANTHER" id="PTHR45453:SF1">
    <property type="entry name" value="PHOSPHATE REGULON SENSOR PROTEIN PHOR"/>
    <property type="match status" value="1"/>
</dbReference>
<dbReference type="PRINTS" id="PR00344">
    <property type="entry name" value="BCTRLSENSOR"/>
</dbReference>
<dbReference type="GO" id="GO:0016036">
    <property type="term" value="P:cellular response to phosphate starvation"/>
    <property type="evidence" value="ECO:0007669"/>
    <property type="project" value="TreeGrafter"/>
</dbReference>
<keyword evidence="4" id="KW-0597">Phosphoprotein</keyword>
<dbReference type="Proteomes" id="UP000017090">
    <property type="component" value="Unassembled WGS sequence"/>
</dbReference>
<proteinExistence type="predicted"/>
<dbReference type="PANTHER" id="PTHR45453">
    <property type="entry name" value="PHOSPHATE REGULON SENSOR PROTEIN PHOR"/>
    <property type="match status" value="1"/>
</dbReference>
<evidence type="ECO:0000256" key="3">
    <source>
        <dbReference type="ARBA" id="ARBA00012438"/>
    </source>
</evidence>
<evidence type="ECO:0000313" key="10">
    <source>
        <dbReference type="Proteomes" id="UP000017090"/>
    </source>
</evidence>
<keyword evidence="5" id="KW-0808">Transferase</keyword>
<evidence type="ECO:0000256" key="1">
    <source>
        <dbReference type="ARBA" id="ARBA00000085"/>
    </source>
</evidence>
<evidence type="ECO:0000256" key="2">
    <source>
        <dbReference type="ARBA" id="ARBA00004370"/>
    </source>
</evidence>
<comment type="catalytic activity">
    <reaction evidence="1">
        <text>ATP + protein L-histidine = ADP + protein N-phospho-L-histidine.</text>
        <dbReference type="EC" id="2.7.13.3"/>
    </reaction>
</comment>
<evidence type="ECO:0000256" key="4">
    <source>
        <dbReference type="ARBA" id="ARBA00022553"/>
    </source>
</evidence>
<dbReference type="InterPro" id="IPR004358">
    <property type="entry name" value="Sig_transdc_His_kin-like_C"/>
</dbReference>
<keyword evidence="6" id="KW-0418">Kinase</keyword>
<dbReference type="SUPFAM" id="SSF55874">
    <property type="entry name" value="ATPase domain of HSP90 chaperone/DNA topoisomerase II/histidine kinase"/>
    <property type="match status" value="1"/>
</dbReference>
<evidence type="ECO:0000256" key="6">
    <source>
        <dbReference type="ARBA" id="ARBA00022777"/>
    </source>
</evidence>
<evidence type="ECO:0000256" key="5">
    <source>
        <dbReference type="ARBA" id="ARBA00022679"/>
    </source>
</evidence>
<dbReference type="GO" id="GO:0000155">
    <property type="term" value="F:phosphorelay sensor kinase activity"/>
    <property type="evidence" value="ECO:0007669"/>
    <property type="project" value="TreeGrafter"/>
</dbReference>
<dbReference type="InterPro" id="IPR003594">
    <property type="entry name" value="HATPase_dom"/>
</dbReference>
<dbReference type="Gene3D" id="3.30.565.10">
    <property type="entry name" value="Histidine kinase-like ATPase, C-terminal domain"/>
    <property type="match status" value="1"/>
</dbReference>